<name>A0A166K9U4_9AGAM</name>
<evidence type="ECO:0000313" key="2">
    <source>
        <dbReference type="EMBL" id="KZP21683.1"/>
    </source>
</evidence>
<feature type="region of interest" description="Disordered" evidence="1">
    <location>
        <begin position="36"/>
        <end position="60"/>
    </location>
</feature>
<organism evidence="2 3">
    <name type="scientific">Athelia psychrophila</name>
    <dbReference type="NCBI Taxonomy" id="1759441"/>
    <lineage>
        <taxon>Eukaryota</taxon>
        <taxon>Fungi</taxon>
        <taxon>Dikarya</taxon>
        <taxon>Basidiomycota</taxon>
        <taxon>Agaricomycotina</taxon>
        <taxon>Agaricomycetes</taxon>
        <taxon>Agaricomycetidae</taxon>
        <taxon>Atheliales</taxon>
        <taxon>Atheliaceae</taxon>
        <taxon>Athelia</taxon>
    </lineage>
</organism>
<feature type="compositionally biased region" description="Polar residues" evidence="1">
    <location>
        <begin position="41"/>
        <end position="50"/>
    </location>
</feature>
<feature type="non-terminal residue" evidence="2">
    <location>
        <position position="60"/>
    </location>
</feature>
<sequence>AGPAAFSTEFELQELARIRLESPLRNAPPARLLHTQDRSHFLQSSSSKNLHGSDLESPVG</sequence>
<reference evidence="2 3" key="1">
    <citation type="journal article" date="2016" name="Mol. Biol. Evol.">
        <title>Comparative Genomics of Early-Diverging Mushroom-Forming Fungi Provides Insights into the Origins of Lignocellulose Decay Capabilities.</title>
        <authorList>
            <person name="Nagy L.G."/>
            <person name="Riley R."/>
            <person name="Tritt A."/>
            <person name="Adam C."/>
            <person name="Daum C."/>
            <person name="Floudas D."/>
            <person name="Sun H."/>
            <person name="Yadav J.S."/>
            <person name="Pangilinan J."/>
            <person name="Larsson K.H."/>
            <person name="Matsuura K."/>
            <person name="Barry K."/>
            <person name="Labutti K."/>
            <person name="Kuo R."/>
            <person name="Ohm R.A."/>
            <person name="Bhattacharya S.S."/>
            <person name="Shirouzu T."/>
            <person name="Yoshinaga Y."/>
            <person name="Martin F.M."/>
            <person name="Grigoriev I.V."/>
            <person name="Hibbett D.S."/>
        </authorList>
    </citation>
    <scope>NUCLEOTIDE SEQUENCE [LARGE SCALE GENOMIC DNA]</scope>
    <source>
        <strain evidence="2 3">CBS 109695</strain>
    </source>
</reference>
<evidence type="ECO:0000313" key="3">
    <source>
        <dbReference type="Proteomes" id="UP000076532"/>
    </source>
</evidence>
<dbReference type="Proteomes" id="UP000076532">
    <property type="component" value="Unassembled WGS sequence"/>
</dbReference>
<dbReference type="AlphaFoldDB" id="A0A166K9U4"/>
<gene>
    <name evidence="2" type="ORF">FIBSPDRAFT_860310</name>
</gene>
<protein>
    <submittedName>
        <fullName evidence="2">Uncharacterized protein</fullName>
    </submittedName>
</protein>
<proteinExistence type="predicted"/>
<keyword evidence="3" id="KW-1185">Reference proteome</keyword>
<accession>A0A166K9U4</accession>
<evidence type="ECO:0000256" key="1">
    <source>
        <dbReference type="SAM" id="MobiDB-lite"/>
    </source>
</evidence>
<feature type="non-terminal residue" evidence="2">
    <location>
        <position position="1"/>
    </location>
</feature>
<dbReference type="EMBL" id="KV417545">
    <property type="protein sequence ID" value="KZP21683.1"/>
    <property type="molecule type" value="Genomic_DNA"/>
</dbReference>